<dbReference type="InterPro" id="IPR017850">
    <property type="entry name" value="Alkaline_phosphatase_core_sf"/>
</dbReference>
<feature type="region of interest" description="Disordered" evidence="3">
    <location>
        <begin position="422"/>
        <end position="451"/>
    </location>
</feature>
<dbReference type="Gene3D" id="3.40.720.10">
    <property type="entry name" value="Alkaline Phosphatase, subunit A"/>
    <property type="match status" value="2"/>
</dbReference>
<dbReference type="EMBL" id="BAAATD010000002">
    <property type="protein sequence ID" value="GAA2586370.1"/>
    <property type="molecule type" value="Genomic_DNA"/>
</dbReference>
<evidence type="ECO:0000256" key="1">
    <source>
        <dbReference type="ARBA" id="ARBA00022801"/>
    </source>
</evidence>
<keyword evidence="2" id="KW-0843">Virulence</keyword>
<comment type="caution">
    <text evidence="4">The sequence shown here is derived from an EMBL/GenBank/DDBJ whole genome shotgun (WGS) entry which is preliminary data.</text>
</comment>
<keyword evidence="5" id="KW-1185">Reference proteome</keyword>
<evidence type="ECO:0000313" key="5">
    <source>
        <dbReference type="Proteomes" id="UP001501509"/>
    </source>
</evidence>
<name>A0ABN3PIS6_9ACTN</name>
<evidence type="ECO:0000256" key="2">
    <source>
        <dbReference type="ARBA" id="ARBA00023026"/>
    </source>
</evidence>
<dbReference type="PANTHER" id="PTHR31956:SF1">
    <property type="entry name" value="NON-SPECIFIC PHOSPHOLIPASE C1"/>
    <property type="match status" value="1"/>
</dbReference>
<evidence type="ECO:0000256" key="3">
    <source>
        <dbReference type="SAM" id="MobiDB-lite"/>
    </source>
</evidence>
<organism evidence="4 5">
    <name type="scientific">Actinomadura fulvescens</name>
    <dbReference type="NCBI Taxonomy" id="46160"/>
    <lineage>
        <taxon>Bacteria</taxon>
        <taxon>Bacillati</taxon>
        <taxon>Actinomycetota</taxon>
        <taxon>Actinomycetes</taxon>
        <taxon>Streptosporangiales</taxon>
        <taxon>Thermomonosporaceae</taxon>
        <taxon>Actinomadura</taxon>
    </lineage>
</organism>
<sequence length="505" mass="55618">MTADIQHVVVLALENRSFDHLLGFVRHPDPAFDGLLDGGPYTNPGRGETIPATPDAKRVLPIDPDHSHQAMLEQLKDNAGFVRSYEKQGRGKQPGAWGGLLGPVVNLAVRLSHRRGQPKIKGRGPLIMRCQPPENVPVLATLATRFGTFSRWFCSVPGETWPNRNFLHAATSDGDTEIQPRFYTNTTIFEVLEEAGAGWHIYFDDVPQVMAFTELWTRPERLARWYAMEEFARHVEAGALPAYSFIEPNHRPPVRLTAGHPSNSQHPGNALVPDEEYDDCDDATGDFARAEALIAHVYETLRARPEVFDKTLLLITYDENGGFYDHVPPERGMADPGHDPDPMTAALRFLLHRKSAAFDFTMTGGRVPAVAVSPYIPEGAVDTEPRDHASVPATLRALFAPAAEPLTPRDAAAPRFDTLLTLPEPRRDLPDLSEHTTTPVTPLAPAGTTQEVPDHYAPYVQLADKVAGTLSQVNLAQPSTHPPRERAGELRTAFLNAAELGRTEP</sequence>
<protein>
    <submittedName>
        <fullName evidence="4">Alkaline phosphatase family protein</fullName>
    </submittedName>
</protein>
<reference evidence="4 5" key="1">
    <citation type="journal article" date="2019" name="Int. J. Syst. Evol. Microbiol.">
        <title>The Global Catalogue of Microorganisms (GCM) 10K type strain sequencing project: providing services to taxonomists for standard genome sequencing and annotation.</title>
        <authorList>
            <consortium name="The Broad Institute Genomics Platform"/>
            <consortium name="The Broad Institute Genome Sequencing Center for Infectious Disease"/>
            <person name="Wu L."/>
            <person name="Ma J."/>
        </authorList>
    </citation>
    <scope>NUCLEOTIDE SEQUENCE [LARGE SCALE GENOMIC DNA]</scope>
    <source>
        <strain evidence="4 5">JCM 6833</strain>
    </source>
</reference>
<gene>
    <name evidence="4" type="ORF">GCM10010411_18870</name>
</gene>
<keyword evidence="1" id="KW-0378">Hydrolase</keyword>
<evidence type="ECO:0000313" key="4">
    <source>
        <dbReference type="EMBL" id="GAA2586370.1"/>
    </source>
</evidence>
<dbReference type="Pfam" id="PF04185">
    <property type="entry name" value="Phosphoesterase"/>
    <property type="match status" value="1"/>
</dbReference>
<dbReference type="RefSeq" id="WP_344539672.1">
    <property type="nucleotide sequence ID" value="NZ_BAAATD010000002.1"/>
</dbReference>
<dbReference type="PANTHER" id="PTHR31956">
    <property type="entry name" value="NON-SPECIFIC PHOSPHOLIPASE C4-RELATED"/>
    <property type="match status" value="1"/>
</dbReference>
<feature type="compositionally biased region" description="Basic and acidic residues" evidence="3">
    <location>
        <begin position="424"/>
        <end position="434"/>
    </location>
</feature>
<dbReference type="Proteomes" id="UP001501509">
    <property type="component" value="Unassembled WGS sequence"/>
</dbReference>
<dbReference type="InterPro" id="IPR007312">
    <property type="entry name" value="Phosphoesterase"/>
</dbReference>
<proteinExistence type="predicted"/>
<accession>A0ABN3PIS6</accession>